<gene>
    <name evidence="2" type="ORF">IQ247_29660</name>
</gene>
<name>A0A8J7F591_9CYAN</name>
<keyword evidence="1" id="KW-0472">Membrane</keyword>
<feature type="transmembrane region" description="Helical" evidence="1">
    <location>
        <begin position="12"/>
        <end position="32"/>
    </location>
</feature>
<dbReference type="Proteomes" id="UP000620559">
    <property type="component" value="Unassembled WGS sequence"/>
</dbReference>
<keyword evidence="1" id="KW-1133">Transmembrane helix</keyword>
<sequence>MTAQKINIIARLFIYVLSFAQLMLFYWMQIILVHIRSPLTPFQGASRAVLMMAEIGLFQVYEIKPNSYINIDDIIKPKS</sequence>
<comment type="caution">
    <text evidence="2">The sequence shown here is derived from an EMBL/GenBank/DDBJ whole genome shotgun (WGS) entry which is preliminary data.</text>
</comment>
<organism evidence="2 3">
    <name type="scientific">Plectonema cf. radiosum LEGE 06105</name>
    <dbReference type="NCBI Taxonomy" id="945769"/>
    <lineage>
        <taxon>Bacteria</taxon>
        <taxon>Bacillati</taxon>
        <taxon>Cyanobacteriota</taxon>
        <taxon>Cyanophyceae</taxon>
        <taxon>Oscillatoriophycideae</taxon>
        <taxon>Oscillatoriales</taxon>
        <taxon>Microcoleaceae</taxon>
        <taxon>Plectonema</taxon>
    </lineage>
</organism>
<keyword evidence="1" id="KW-0812">Transmembrane</keyword>
<dbReference type="EMBL" id="JADEWL010000202">
    <property type="protein sequence ID" value="MBE9216771.1"/>
    <property type="molecule type" value="Genomic_DNA"/>
</dbReference>
<evidence type="ECO:0000256" key="1">
    <source>
        <dbReference type="SAM" id="Phobius"/>
    </source>
</evidence>
<reference evidence="2" key="1">
    <citation type="submission" date="2020-10" db="EMBL/GenBank/DDBJ databases">
        <authorList>
            <person name="Castelo-Branco R."/>
            <person name="Eusebio N."/>
            <person name="Adriana R."/>
            <person name="Vieira A."/>
            <person name="Brugerolle De Fraissinette N."/>
            <person name="Rezende De Castro R."/>
            <person name="Schneider M.P."/>
            <person name="Vasconcelos V."/>
            <person name="Leao P.N."/>
        </authorList>
    </citation>
    <scope>NUCLEOTIDE SEQUENCE</scope>
    <source>
        <strain evidence="2">LEGE 06105</strain>
    </source>
</reference>
<protein>
    <submittedName>
        <fullName evidence="2">Uncharacterized protein</fullName>
    </submittedName>
</protein>
<keyword evidence="3" id="KW-1185">Reference proteome</keyword>
<dbReference type="RefSeq" id="WP_193925539.1">
    <property type="nucleotide sequence ID" value="NZ_JADEWL010000202.1"/>
</dbReference>
<proteinExistence type="predicted"/>
<evidence type="ECO:0000313" key="2">
    <source>
        <dbReference type="EMBL" id="MBE9216771.1"/>
    </source>
</evidence>
<dbReference type="AlphaFoldDB" id="A0A8J7F591"/>
<accession>A0A8J7F591</accession>
<evidence type="ECO:0000313" key="3">
    <source>
        <dbReference type="Proteomes" id="UP000620559"/>
    </source>
</evidence>